<accession>A0A7S2U4U1</accession>
<gene>
    <name evidence="4" type="ORF">ASEP1449_LOCUS312</name>
</gene>
<comment type="similarity">
    <text evidence="1">Belongs to the PITHD1 family.</text>
</comment>
<feature type="region of interest" description="Disordered" evidence="2">
    <location>
        <begin position="1"/>
        <end position="21"/>
    </location>
</feature>
<dbReference type="GO" id="GO:0005737">
    <property type="term" value="C:cytoplasm"/>
    <property type="evidence" value="ECO:0007669"/>
    <property type="project" value="UniProtKB-ARBA"/>
</dbReference>
<evidence type="ECO:0000256" key="1">
    <source>
        <dbReference type="ARBA" id="ARBA00025788"/>
    </source>
</evidence>
<protein>
    <recommendedName>
        <fullName evidence="3">PITH domain-containing protein</fullName>
    </recommendedName>
</protein>
<name>A0A7S2U4U1_9STRA</name>
<sequence>MANAAGGAAPPPAPDNGKKVDLSDKVEKAGCYARNESSAFPMTNLFIGDDRLGCKSDADEQLILHISFMEFVKVHSIKFTEFNRGTDPEMNPTKIHLYVNRENLGFEDCDDVDPTQTIDLTNADLKEGADPILLKYVKFQRVTSITIFIEDNAGGDITALGGLKLFGRTVATTNMNEFKKQSQ</sequence>
<proteinExistence type="inferred from homology"/>
<organism evidence="4">
    <name type="scientific">Attheya septentrionalis</name>
    <dbReference type="NCBI Taxonomy" id="420275"/>
    <lineage>
        <taxon>Eukaryota</taxon>
        <taxon>Sar</taxon>
        <taxon>Stramenopiles</taxon>
        <taxon>Ochrophyta</taxon>
        <taxon>Bacillariophyta</taxon>
        <taxon>Coscinodiscophyceae</taxon>
        <taxon>Chaetocerotophycidae</taxon>
        <taxon>Chaetocerotales</taxon>
        <taxon>Attheyaceae</taxon>
        <taxon>Attheya</taxon>
    </lineage>
</organism>
<dbReference type="AlphaFoldDB" id="A0A7S2U4U1"/>
<dbReference type="PANTHER" id="PTHR12175:SF5">
    <property type="entry name" value="OS03G0795500 PROTEIN"/>
    <property type="match status" value="1"/>
</dbReference>
<dbReference type="InterPro" id="IPR037047">
    <property type="entry name" value="PITH_dom_sf"/>
</dbReference>
<dbReference type="InterPro" id="IPR010400">
    <property type="entry name" value="PITH_dom"/>
</dbReference>
<dbReference type="Pfam" id="PF06201">
    <property type="entry name" value="PITH"/>
    <property type="match status" value="1"/>
</dbReference>
<dbReference type="InterPro" id="IPR045099">
    <property type="entry name" value="PITH1-like"/>
</dbReference>
<feature type="domain" description="PITH" evidence="3">
    <location>
        <begin position="11"/>
        <end position="183"/>
    </location>
</feature>
<evidence type="ECO:0000259" key="3">
    <source>
        <dbReference type="PROSITE" id="PS51532"/>
    </source>
</evidence>
<reference evidence="4" key="1">
    <citation type="submission" date="2021-01" db="EMBL/GenBank/DDBJ databases">
        <authorList>
            <person name="Corre E."/>
            <person name="Pelletier E."/>
            <person name="Niang G."/>
            <person name="Scheremetjew M."/>
            <person name="Finn R."/>
            <person name="Kale V."/>
            <person name="Holt S."/>
            <person name="Cochrane G."/>
            <person name="Meng A."/>
            <person name="Brown T."/>
            <person name="Cohen L."/>
        </authorList>
    </citation>
    <scope>NUCLEOTIDE SEQUENCE</scope>
    <source>
        <strain evidence="4">CCMP2084</strain>
    </source>
</reference>
<evidence type="ECO:0000256" key="2">
    <source>
        <dbReference type="SAM" id="MobiDB-lite"/>
    </source>
</evidence>
<dbReference type="EMBL" id="HBHQ01000498">
    <property type="protein sequence ID" value="CAD9808490.1"/>
    <property type="molecule type" value="Transcribed_RNA"/>
</dbReference>
<dbReference type="SUPFAM" id="SSF49785">
    <property type="entry name" value="Galactose-binding domain-like"/>
    <property type="match status" value="1"/>
</dbReference>
<dbReference type="PROSITE" id="PS51532">
    <property type="entry name" value="PITH"/>
    <property type="match status" value="1"/>
</dbReference>
<dbReference type="PANTHER" id="PTHR12175">
    <property type="entry name" value="AD039 HT014 THIOREDOXIN FAMILY TRP26"/>
    <property type="match status" value="1"/>
</dbReference>
<dbReference type="InterPro" id="IPR008979">
    <property type="entry name" value="Galactose-bd-like_sf"/>
</dbReference>
<dbReference type="Gene3D" id="2.60.120.470">
    <property type="entry name" value="PITH domain"/>
    <property type="match status" value="1"/>
</dbReference>
<evidence type="ECO:0000313" key="4">
    <source>
        <dbReference type="EMBL" id="CAD9808490.1"/>
    </source>
</evidence>